<evidence type="ECO:0000256" key="5">
    <source>
        <dbReference type="ARBA" id="ARBA00059990"/>
    </source>
</evidence>
<keyword evidence="4 7" id="KW-0539">Nucleus</keyword>
<dbReference type="AlphaFoldDB" id="A0A9D4Z1V6"/>
<evidence type="ECO:0000256" key="3">
    <source>
        <dbReference type="ARBA" id="ARBA00023134"/>
    </source>
</evidence>
<dbReference type="InterPro" id="IPR050755">
    <property type="entry name" value="TRAFAC_YlqF/YawG_RiboMat"/>
</dbReference>
<feature type="compositionally biased region" description="Basic residues" evidence="8">
    <location>
        <begin position="47"/>
        <end position="56"/>
    </location>
</feature>
<keyword evidence="11" id="KW-1185">Reference proteome</keyword>
<evidence type="ECO:0000256" key="7">
    <source>
        <dbReference type="RuleBase" id="RU364023"/>
    </source>
</evidence>
<dbReference type="Gene3D" id="3.40.50.300">
    <property type="entry name" value="P-loop containing nucleotide triphosphate hydrolases"/>
    <property type="match status" value="1"/>
</dbReference>
<dbReference type="InterPro" id="IPR023179">
    <property type="entry name" value="GTP-bd_ortho_bundle_sf"/>
</dbReference>
<name>A0A9D4Z1V6_CHLVU</name>
<comment type="similarity">
    <text evidence="7">Belongs to the TRAFAC class YlqF/YawG GTPase family. RsgA subfamily.</text>
</comment>
<reference evidence="10" key="1">
    <citation type="journal article" date="2019" name="Plant J.">
        <title>Chlorella vulgaris genome assembly and annotation reveals the molecular basis for metabolic acclimation to high light conditions.</title>
        <authorList>
            <person name="Cecchin M."/>
            <person name="Marcolungo L."/>
            <person name="Rossato M."/>
            <person name="Girolomoni L."/>
            <person name="Cosentino E."/>
            <person name="Cuine S."/>
            <person name="Li-Beisson Y."/>
            <person name="Delledonne M."/>
            <person name="Ballottari M."/>
        </authorList>
    </citation>
    <scope>NUCLEOTIDE SEQUENCE</scope>
    <source>
        <strain evidence="10">211/11P</strain>
    </source>
</reference>
<dbReference type="Gene3D" id="1.10.1580.10">
    <property type="match status" value="1"/>
</dbReference>
<evidence type="ECO:0000256" key="8">
    <source>
        <dbReference type="SAM" id="MobiDB-lite"/>
    </source>
</evidence>
<dbReference type="InterPro" id="IPR006073">
    <property type="entry name" value="GTP-bd"/>
</dbReference>
<reference evidence="10" key="2">
    <citation type="submission" date="2020-11" db="EMBL/GenBank/DDBJ databases">
        <authorList>
            <person name="Cecchin M."/>
            <person name="Marcolungo L."/>
            <person name="Rossato M."/>
            <person name="Girolomoni L."/>
            <person name="Cosentino E."/>
            <person name="Cuine S."/>
            <person name="Li-Beisson Y."/>
            <person name="Delledonne M."/>
            <person name="Ballottari M."/>
        </authorList>
    </citation>
    <scope>NUCLEOTIDE SEQUENCE</scope>
    <source>
        <strain evidence="10">211/11P</strain>
        <tissue evidence="10">Whole cell</tissue>
    </source>
</reference>
<dbReference type="Proteomes" id="UP001055712">
    <property type="component" value="Unassembled WGS sequence"/>
</dbReference>
<feature type="compositionally biased region" description="Low complexity" evidence="8">
    <location>
        <begin position="703"/>
        <end position="721"/>
    </location>
</feature>
<evidence type="ECO:0000256" key="2">
    <source>
        <dbReference type="ARBA" id="ARBA00022741"/>
    </source>
</evidence>
<dbReference type="OrthoDB" id="444945at2759"/>
<evidence type="ECO:0000313" key="11">
    <source>
        <dbReference type="Proteomes" id="UP001055712"/>
    </source>
</evidence>
<dbReference type="FunFam" id="3.40.50.300:FF:000559">
    <property type="entry name" value="Nuclear/nucleolar GTPase 2"/>
    <property type="match status" value="1"/>
</dbReference>
<evidence type="ECO:0000256" key="6">
    <source>
        <dbReference type="ARBA" id="ARBA00070018"/>
    </source>
</evidence>
<dbReference type="CDD" id="cd01858">
    <property type="entry name" value="NGP_1"/>
    <property type="match status" value="1"/>
</dbReference>
<dbReference type="PROSITE" id="PS51721">
    <property type="entry name" value="G_CP"/>
    <property type="match status" value="1"/>
</dbReference>
<protein>
    <recommendedName>
        <fullName evidence="6 7">Nuclear/nucleolar GTPase 2</fullName>
    </recommendedName>
</protein>
<dbReference type="GO" id="GO:0016787">
    <property type="term" value="F:hydrolase activity"/>
    <property type="evidence" value="ECO:0007669"/>
    <property type="project" value="UniProtKB-KW"/>
</dbReference>
<dbReference type="InterPro" id="IPR030378">
    <property type="entry name" value="G_CP_dom"/>
</dbReference>
<keyword evidence="7" id="KW-0378">Hydrolase</keyword>
<keyword evidence="2 7" id="KW-0547">Nucleotide-binding</keyword>
<evidence type="ECO:0000259" key="9">
    <source>
        <dbReference type="PROSITE" id="PS51721"/>
    </source>
</evidence>
<dbReference type="GO" id="GO:0005525">
    <property type="term" value="F:GTP binding"/>
    <property type="evidence" value="ECO:0007669"/>
    <property type="project" value="UniProtKB-KW"/>
</dbReference>
<dbReference type="PANTHER" id="PTHR11089:SF9">
    <property type="entry name" value="NUCLEOLAR GTP-BINDING PROTEIN 2"/>
    <property type="match status" value="1"/>
</dbReference>
<dbReference type="Pfam" id="PF08153">
    <property type="entry name" value="NGP1NT"/>
    <property type="match status" value="1"/>
</dbReference>
<feature type="region of interest" description="Disordered" evidence="8">
    <location>
        <begin position="1"/>
        <end position="62"/>
    </location>
</feature>
<dbReference type="InterPro" id="IPR027417">
    <property type="entry name" value="P-loop_NTPase"/>
</dbReference>
<dbReference type="PANTHER" id="PTHR11089">
    <property type="entry name" value="GTP-BINDING PROTEIN-RELATED"/>
    <property type="match status" value="1"/>
</dbReference>
<dbReference type="SUPFAM" id="SSF52540">
    <property type="entry name" value="P-loop containing nucleoside triphosphate hydrolases"/>
    <property type="match status" value="1"/>
</dbReference>
<evidence type="ECO:0000313" key="10">
    <source>
        <dbReference type="EMBL" id="KAI3438235.1"/>
    </source>
</evidence>
<keyword evidence="3 7" id="KW-0342">GTP-binding</keyword>
<comment type="caution">
    <text evidence="10">The sequence shown here is derived from an EMBL/GenBank/DDBJ whole genome shotgun (WGS) entry which is preliminary data.</text>
</comment>
<feature type="region of interest" description="Disordered" evidence="8">
    <location>
        <begin position="547"/>
        <end position="737"/>
    </location>
</feature>
<comment type="function">
    <text evidence="5 7">GTPase involved in pre-60S ribosomal subunit maturation.</text>
</comment>
<dbReference type="GO" id="GO:0005730">
    <property type="term" value="C:nucleolus"/>
    <property type="evidence" value="ECO:0007669"/>
    <property type="project" value="UniProtKB-SubCell"/>
</dbReference>
<dbReference type="Pfam" id="PF01926">
    <property type="entry name" value="MMR_HSR1"/>
    <property type="match status" value="1"/>
</dbReference>
<evidence type="ECO:0000256" key="4">
    <source>
        <dbReference type="ARBA" id="ARBA00023242"/>
    </source>
</evidence>
<dbReference type="EMBL" id="SIDB01000001">
    <property type="protein sequence ID" value="KAI3438235.1"/>
    <property type="molecule type" value="Genomic_DNA"/>
</dbReference>
<feature type="compositionally biased region" description="Acidic residues" evidence="8">
    <location>
        <begin position="637"/>
        <end position="648"/>
    </location>
</feature>
<dbReference type="InterPro" id="IPR012971">
    <property type="entry name" value="NOG2_N_dom"/>
</dbReference>
<feature type="compositionally biased region" description="Acidic residues" evidence="8">
    <location>
        <begin position="567"/>
        <end position="582"/>
    </location>
</feature>
<dbReference type="PRINTS" id="PR00326">
    <property type="entry name" value="GTP1OBG"/>
</dbReference>
<gene>
    <name evidence="10" type="ORF">D9Q98_000672</name>
</gene>
<feature type="compositionally biased region" description="Basic and acidic residues" evidence="8">
    <location>
        <begin position="7"/>
        <end position="46"/>
    </location>
</feature>
<proteinExistence type="inferred from homology"/>
<comment type="subcellular location">
    <subcellularLocation>
        <location evidence="1 7">Nucleus</location>
        <location evidence="1 7">Nucleolus</location>
    </subcellularLocation>
</comment>
<sequence length="737" mass="79359">MAKAKRDKAPKDTRKPKHSNDSNRANKESKAGFRDASTVRRLEMYKSKAKRDKKGRIISQDFQSSALPTTRIQPDRRWFGNTRVIGQKQLEAFREEMGAKVADPYAVIIREKKLPLSLLEDPDKKQAGKPARANLVQVQPFATTFGKAATRKRPKLGVDSYADLVQQASTTEVEFVDKSAAASLADEEARGVVRDAVFEKGQSKRIWGELYKVVDSSDVIIQVLDARDPNGTRCRHLEQHLKRNARHKHMLLLLNKCDLVPAWVTKRWLHTLSREFPTLAFHASITNPFGKGSLLSLLRQLARLRTDKQYISVGLVGYPNVGKSSVINTLRSKKVCKVAPVPGETKVWQYITLMKRIFLIDCPGVVYNKNQDSQTDTVLKGVVRVENLEDATEHVDQVLVRVKPEYLRRAYKLSEWSDTEDFLAQVARMSGKLGKGGEPDLNTAARMVLNDWQRGKIPFFTLPPGHTEDSPATLAAAEAAAAAASEVPVAAEGVTEEDAKAAIDGDPEKAAVAARAMATEAAVATAKQRRAAIPVQQGFFTAVDEGAAGGEEEKGGGDDDVISTSGSEEEGGSGEDSDEEEAQGGSEQPSGSGSGSEDEGADGSGSESESDGAGYNDQDLSWEAVMAAMQGGAAHSDDEEEEEEEEEEKQAPAPPAPAAAATAAPASKKRKAAEAASPASQGGGRKQRKVAPPAAPAGRRKAGAGVAPAGGRKQQQRGSGKAAVEAAVGEKRTRKQR</sequence>
<dbReference type="FunFam" id="1.10.1580.10:FF:000001">
    <property type="entry name" value="Nucleolar GTP-binding protein 2"/>
    <property type="match status" value="1"/>
</dbReference>
<feature type="compositionally biased region" description="Low complexity" evidence="8">
    <location>
        <begin position="604"/>
        <end position="614"/>
    </location>
</feature>
<feature type="domain" description="CP-type G" evidence="9">
    <location>
        <begin position="207"/>
        <end position="368"/>
    </location>
</feature>
<dbReference type="InterPro" id="IPR024929">
    <property type="entry name" value="GNL2_CP_dom"/>
</dbReference>
<organism evidence="10 11">
    <name type="scientific">Chlorella vulgaris</name>
    <name type="common">Green alga</name>
    <dbReference type="NCBI Taxonomy" id="3077"/>
    <lineage>
        <taxon>Eukaryota</taxon>
        <taxon>Viridiplantae</taxon>
        <taxon>Chlorophyta</taxon>
        <taxon>core chlorophytes</taxon>
        <taxon>Trebouxiophyceae</taxon>
        <taxon>Chlorellales</taxon>
        <taxon>Chlorellaceae</taxon>
        <taxon>Chlorella clade</taxon>
        <taxon>Chlorella</taxon>
    </lineage>
</organism>
<evidence type="ECO:0000256" key="1">
    <source>
        <dbReference type="ARBA" id="ARBA00004604"/>
    </source>
</evidence>
<accession>A0A9D4Z1V6</accession>